<comment type="caution">
    <text evidence="4">The sequence shown here is derived from an EMBL/GenBank/DDBJ whole genome shotgun (WGS) entry which is preliminary data.</text>
</comment>
<dbReference type="SUPFAM" id="SSF52833">
    <property type="entry name" value="Thioredoxin-like"/>
    <property type="match status" value="1"/>
</dbReference>
<dbReference type="Gene3D" id="3.40.30.10">
    <property type="entry name" value="Glutaredoxin"/>
    <property type="match status" value="1"/>
</dbReference>
<sequence length="211" mass="23339">MKLYTYWRSTSPYRVRIALALKAIEAEQTFVHLVRNGGEQNAAEYRVINPQGRVPSLVLDDGTVLTQSPAILEFLEEAFPTPALLPSDPVLRAKVRAVAAIIGCDIHPLHNIGPLNHLRRSFGLSEPEISDWIAKWIGQGLAAVEALIGDSGYCFGPNPSLADVYLVPQIYAARRFKVPLEAYPRVARVDWHASEHPAFQRAHPANQADAE</sequence>
<dbReference type="GO" id="GO:0004364">
    <property type="term" value="F:glutathione transferase activity"/>
    <property type="evidence" value="ECO:0007669"/>
    <property type="project" value="TreeGrafter"/>
</dbReference>
<dbReference type="AlphaFoldDB" id="A0A5N7MA14"/>
<evidence type="ECO:0000313" key="5">
    <source>
        <dbReference type="Proteomes" id="UP000403266"/>
    </source>
</evidence>
<keyword evidence="5" id="KW-1185">Reference proteome</keyword>
<dbReference type="InterPro" id="IPR004045">
    <property type="entry name" value="Glutathione_S-Trfase_N"/>
</dbReference>
<dbReference type="InterPro" id="IPR036249">
    <property type="entry name" value="Thioredoxin-like_sf"/>
</dbReference>
<dbReference type="InterPro" id="IPR005955">
    <property type="entry name" value="GST_Zeta"/>
</dbReference>
<feature type="domain" description="GST N-terminal" evidence="2">
    <location>
        <begin position="1"/>
        <end position="83"/>
    </location>
</feature>
<dbReference type="SUPFAM" id="SSF47616">
    <property type="entry name" value="GST C-terminal domain-like"/>
    <property type="match status" value="1"/>
</dbReference>
<evidence type="ECO:0000259" key="3">
    <source>
        <dbReference type="PROSITE" id="PS50405"/>
    </source>
</evidence>
<dbReference type="InterPro" id="IPR034330">
    <property type="entry name" value="GST_Zeta_C"/>
</dbReference>
<name>A0A5N7MA14_9HYPH</name>
<proteinExistence type="inferred from homology"/>
<dbReference type="NCBIfam" id="TIGR01262">
    <property type="entry name" value="maiA"/>
    <property type="match status" value="1"/>
</dbReference>
<feature type="domain" description="GST C-terminal" evidence="3">
    <location>
        <begin position="88"/>
        <end position="211"/>
    </location>
</feature>
<gene>
    <name evidence="4" type="primary">maiA</name>
    <name evidence="4" type="ORF">FS320_00640</name>
</gene>
<dbReference type="PANTHER" id="PTHR42673">
    <property type="entry name" value="MALEYLACETOACETATE ISOMERASE"/>
    <property type="match status" value="1"/>
</dbReference>
<organism evidence="4 5">
    <name type="scientific">Microvirga tunisiensis</name>
    <dbReference type="NCBI Taxonomy" id="2108360"/>
    <lineage>
        <taxon>Bacteria</taxon>
        <taxon>Pseudomonadati</taxon>
        <taxon>Pseudomonadota</taxon>
        <taxon>Alphaproteobacteria</taxon>
        <taxon>Hyphomicrobiales</taxon>
        <taxon>Methylobacteriaceae</taxon>
        <taxon>Microvirga</taxon>
    </lineage>
</organism>
<dbReference type="GO" id="GO:0006749">
    <property type="term" value="P:glutathione metabolic process"/>
    <property type="evidence" value="ECO:0007669"/>
    <property type="project" value="TreeGrafter"/>
</dbReference>
<dbReference type="CDD" id="cd03042">
    <property type="entry name" value="GST_N_Zeta"/>
    <property type="match status" value="1"/>
</dbReference>
<dbReference type="GO" id="GO:0005737">
    <property type="term" value="C:cytoplasm"/>
    <property type="evidence" value="ECO:0007669"/>
    <property type="project" value="InterPro"/>
</dbReference>
<dbReference type="PROSITE" id="PS50405">
    <property type="entry name" value="GST_CTER"/>
    <property type="match status" value="1"/>
</dbReference>
<keyword evidence="4" id="KW-0413">Isomerase</keyword>
<dbReference type="Pfam" id="PF13409">
    <property type="entry name" value="GST_N_2"/>
    <property type="match status" value="1"/>
</dbReference>
<dbReference type="CDD" id="cd03191">
    <property type="entry name" value="GST_C_Zeta"/>
    <property type="match status" value="1"/>
</dbReference>
<dbReference type="EMBL" id="VOSK01000001">
    <property type="protein sequence ID" value="MPR23761.1"/>
    <property type="molecule type" value="Genomic_DNA"/>
</dbReference>
<dbReference type="InterPro" id="IPR010987">
    <property type="entry name" value="Glutathione-S-Trfase_C-like"/>
</dbReference>
<reference evidence="4 5" key="1">
    <citation type="journal article" date="2019" name="Syst. Appl. Microbiol.">
        <title>Microvirga tunisiensis sp. nov., a root nodule symbiotic bacterium isolated from Lupinus micranthus and L. luteus grown in Northern Tunisia.</title>
        <authorList>
            <person name="Msaddak A."/>
            <person name="Rejili M."/>
            <person name="Duran D."/>
            <person name="Mars M."/>
            <person name="Palacios J.M."/>
            <person name="Ruiz-Argueso T."/>
            <person name="Rey L."/>
            <person name="Imperial J."/>
        </authorList>
    </citation>
    <scope>NUCLEOTIDE SEQUENCE [LARGE SCALE GENOMIC DNA]</scope>
    <source>
        <strain evidence="4 5">Lmie10</strain>
    </source>
</reference>
<protein>
    <submittedName>
        <fullName evidence="4">Maleylacetoacetate isomerase</fullName>
        <ecNumber evidence="4">5.2.1.2</ecNumber>
    </submittedName>
</protein>
<evidence type="ECO:0000313" key="4">
    <source>
        <dbReference type="EMBL" id="MPR23761.1"/>
    </source>
</evidence>
<dbReference type="PROSITE" id="PS50404">
    <property type="entry name" value="GST_NTER"/>
    <property type="match status" value="1"/>
</dbReference>
<evidence type="ECO:0000256" key="1">
    <source>
        <dbReference type="ARBA" id="ARBA00010007"/>
    </source>
</evidence>
<dbReference type="GO" id="GO:0006559">
    <property type="term" value="P:L-phenylalanine catabolic process"/>
    <property type="evidence" value="ECO:0007669"/>
    <property type="project" value="TreeGrafter"/>
</dbReference>
<dbReference type="SFLD" id="SFLDG00358">
    <property type="entry name" value="Main_(cytGST)"/>
    <property type="match status" value="1"/>
</dbReference>
<dbReference type="InterPro" id="IPR034333">
    <property type="entry name" value="GST_Zeta_N"/>
</dbReference>
<dbReference type="InterPro" id="IPR036282">
    <property type="entry name" value="Glutathione-S-Trfase_C_sf"/>
</dbReference>
<comment type="similarity">
    <text evidence="1">Belongs to the GST superfamily. Zeta family.</text>
</comment>
<dbReference type="SFLD" id="SFLDS00019">
    <property type="entry name" value="Glutathione_Transferase_(cytos"/>
    <property type="match status" value="1"/>
</dbReference>
<dbReference type="Proteomes" id="UP000403266">
    <property type="component" value="Unassembled WGS sequence"/>
</dbReference>
<dbReference type="Pfam" id="PF13410">
    <property type="entry name" value="GST_C_2"/>
    <property type="match status" value="1"/>
</dbReference>
<dbReference type="Gene3D" id="1.20.1050.10">
    <property type="match status" value="1"/>
</dbReference>
<dbReference type="RefSeq" id="WP_162002726.1">
    <property type="nucleotide sequence ID" value="NZ_VOSJ01000001.1"/>
</dbReference>
<dbReference type="InterPro" id="IPR040079">
    <property type="entry name" value="Glutathione_S-Trfase"/>
</dbReference>
<accession>A0A5N7MA14</accession>
<dbReference type="EC" id="5.2.1.2" evidence="4"/>
<evidence type="ECO:0000259" key="2">
    <source>
        <dbReference type="PROSITE" id="PS50404"/>
    </source>
</evidence>
<dbReference type="PANTHER" id="PTHR42673:SF21">
    <property type="entry name" value="GLUTATHIONE S-TRANSFERASE YFCF"/>
    <property type="match status" value="1"/>
</dbReference>
<dbReference type="GO" id="GO:0016034">
    <property type="term" value="F:maleylacetoacetate isomerase activity"/>
    <property type="evidence" value="ECO:0007669"/>
    <property type="project" value="UniProtKB-EC"/>
</dbReference>